<evidence type="ECO:0000256" key="4">
    <source>
        <dbReference type="PROSITE-ProRule" id="PRU01161"/>
    </source>
</evidence>
<organism evidence="7 8">
    <name type="scientific">Alteromonas naphthalenivorans</name>
    <dbReference type="NCBI Taxonomy" id="715451"/>
    <lineage>
        <taxon>Bacteria</taxon>
        <taxon>Pseudomonadati</taxon>
        <taxon>Pseudomonadota</taxon>
        <taxon>Gammaproteobacteria</taxon>
        <taxon>Alteromonadales</taxon>
        <taxon>Alteromonadaceae</taxon>
        <taxon>Alteromonas/Salinimonas group</taxon>
        <taxon>Alteromonas</taxon>
    </lineage>
</organism>
<evidence type="ECO:0000256" key="3">
    <source>
        <dbReference type="ARBA" id="ARBA00023098"/>
    </source>
</evidence>
<dbReference type="PROSITE" id="PS51635">
    <property type="entry name" value="PNPLA"/>
    <property type="match status" value="1"/>
</dbReference>
<keyword evidence="8" id="KW-1185">Reference proteome</keyword>
<dbReference type="OrthoDB" id="9798773at2"/>
<feature type="active site" description="Nucleophile" evidence="4">
    <location>
        <position position="121"/>
    </location>
</feature>
<keyword evidence="3 4" id="KW-0443">Lipid metabolism</keyword>
<dbReference type="PANTHER" id="PTHR14226">
    <property type="entry name" value="NEUROPATHY TARGET ESTERASE/SWISS CHEESE D.MELANOGASTER"/>
    <property type="match status" value="1"/>
</dbReference>
<evidence type="ECO:0000256" key="1">
    <source>
        <dbReference type="ARBA" id="ARBA00022801"/>
    </source>
</evidence>
<feature type="short sequence motif" description="DGA/G" evidence="4">
    <location>
        <begin position="266"/>
        <end position="268"/>
    </location>
</feature>
<dbReference type="Pfam" id="PF01734">
    <property type="entry name" value="Patatin"/>
    <property type="match status" value="1"/>
</dbReference>
<dbReference type="AlphaFoldDB" id="F5Z704"/>
<dbReference type="GO" id="GO:0016042">
    <property type="term" value="P:lipid catabolic process"/>
    <property type="evidence" value="ECO:0007669"/>
    <property type="project" value="UniProtKB-UniRule"/>
</dbReference>
<evidence type="ECO:0000313" key="7">
    <source>
        <dbReference type="EMBL" id="AEF05667.1"/>
    </source>
</evidence>
<feature type="domain" description="PNPLA" evidence="6">
    <location>
        <begin position="86"/>
        <end position="282"/>
    </location>
</feature>
<dbReference type="PANTHER" id="PTHR14226:SF74">
    <property type="entry name" value="BLR4684 PROTEIN"/>
    <property type="match status" value="1"/>
</dbReference>
<proteinExistence type="predicted"/>
<reference evidence="7 8" key="1">
    <citation type="journal article" date="2011" name="J. Bacteriol.">
        <title>Complete genome sequence of the polycyclic aromatic hydrocarbon-degrading bacterium Alteromonas sp. strain SN2.</title>
        <authorList>
            <person name="Jin H.M."/>
            <person name="Jeong H."/>
            <person name="Moon E.J."/>
            <person name="Math R.K."/>
            <person name="Lee K."/>
            <person name="Kim H.J."/>
            <person name="Jeon C.O."/>
            <person name="Oh T.K."/>
            <person name="Kim J.F."/>
        </authorList>
    </citation>
    <scope>NUCLEOTIDE SEQUENCE [LARGE SCALE GENOMIC DNA]</scope>
    <source>
        <strain evidence="8">JCM 17741 / KACC 18427 / KCTC 11700BP / SN2</strain>
    </source>
</reference>
<accession>F5Z704</accession>
<keyword evidence="1 4" id="KW-0378">Hydrolase</keyword>
<dbReference type="InterPro" id="IPR050301">
    <property type="entry name" value="NTE"/>
</dbReference>
<dbReference type="eggNOG" id="COG1752">
    <property type="taxonomic scope" value="Bacteria"/>
</dbReference>
<evidence type="ECO:0000256" key="2">
    <source>
        <dbReference type="ARBA" id="ARBA00022963"/>
    </source>
</evidence>
<dbReference type="InterPro" id="IPR002641">
    <property type="entry name" value="PNPLA_dom"/>
</dbReference>
<gene>
    <name evidence="7" type="ordered locus">ambt_20880</name>
</gene>
<keyword evidence="2 4" id="KW-0442">Lipid degradation</keyword>
<feature type="active site" description="Proton acceptor" evidence="4">
    <location>
        <position position="266"/>
    </location>
</feature>
<dbReference type="Proteomes" id="UP000000683">
    <property type="component" value="Chromosome"/>
</dbReference>
<dbReference type="Gene3D" id="3.40.1090.10">
    <property type="entry name" value="Cytosolic phospholipase A2 catalytic domain"/>
    <property type="match status" value="1"/>
</dbReference>
<protein>
    <recommendedName>
        <fullName evidence="6">PNPLA domain-containing protein</fullName>
    </recommendedName>
</protein>
<dbReference type="HOGENOM" id="CLU_048550_0_0_6"/>
<dbReference type="GO" id="GO:0016787">
    <property type="term" value="F:hydrolase activity"/>
    <property type="evidence" value="ECO:0007669"/>
    <property type="project" value="UniProtKB-UniRule"/>
</dbReference>
<dbReference type="PROSITE" id="PS51257">
    <property type="entry name" value="PROKAR_LIPOPROTEIN"/>
    <property type="match status" value="1"/>
</dbReference>
<evidence type="ECO:0000313" key="8">
    <source>
        <dbReference type="Proteomes" id="UP000000683"/>
    </source>
</evidence>
<feature type="short sequence motif" description="GXGXXG" evidence="4">
    <location>
        <begin position="90"/>
        <end position="95"/>
    </location>
</feature>
<feature type="short sequence motif" description="GXSXG" evidence="4">
    <location>
        <begin position="119"/>
        <end position="123"/>
    </location>
</feature>
<dbReference type="EMBL" id="CP002339">
    <property type="protein sequence ID" value="AEF05667.1"/>
    <property type="molecule type" value="Genomic_DNA"/>
</dbReference>
<dbReference type="RefSeq" id="WP_013786574.1">
    <property type="nucleotide sequence ID" value="NC_015554.1"/>
</dbReference>
<feature type="signal peptide" evidence="5">
    <location>
        <begin position="1"/>
        <end position="27"/>
    </location>
</feature>
<feature type="chain" id="PRO_5003336655" description="PNPLA domain-containing protein" evidence="5">
    <location>
        <begin position="28"/>
        <end position="397"/>
    </location>
</feature>
<dbReference type="InterPro" id="IPR016035">
    <property type="entry name" value="Acyl_Trfase/lysoPLipase"/>
</dbReference>
<keyword evidence="5" id="KW-0732">Signal</keyword>
<dbReference type="KEGG" id="alt:ambt_20880"/>
<evidence type="ECO:0000256" key="5">
    <source>
        <dbReference type="SAM" id="SignalP"/>
    </source>
</evidence>
<sequence>MSTFNSRHVISIALVFLLSACAQTVHHQPLSKEQYSSIDSSQVGENIRWWGDTLPTGFEEGLRKEAEILKKVHPYYKEKAVSQNMLAISGGGANGAFGAGLLAGWTESGLRPTFDTVSGVSTGALIAPFAYLGTDYDDELLSIYSSIKRDDVYQPKILTGLLSGSALADTKSLQEQIEHYVTPSLVTKIAEIHRQEGRGLYIITTHLDAMRPMVWDIGEIAQQSTDDSVELIRSIMLASASIPVMFPPVPIERKLNGETYTELHVDGGVTRNVFAYPVQISLKYADKIRGLTFDRKFYLIQNGNSRLTYEPSQVGVLSIAERTIKGLLQGKGNADIERVYYLSQRDDYEFNTIEIPARFVANGAVDFDTVYMNELLELGRSIGKNGEFWYDKPAAYR</sequence>
<name>F5Z704_ALTNA</name>
<dbReference type="SUPFAM" id="SSF52151">
    <property type="entry name" value="FabD/lysophospholipase-like"/>
    <property type="match status" value="1"/>
</dbReference>
<evidence type="ECO:0000259" key="6">
    <source>
        <dbReference type="PROSITE" id="PS51635"/>
    </source>
</evidence>